<dbReference type="EMBL" id="GBXM01099852">
    <property type="protein sequence ID" value="JAH08725.1"/>
    <property type="molecule type" value="Transcribed_RNA"/>
</dbReference>
<proteinExistence type="predicted"/>
<reference evidence="1" key="1">
    <citation type="submission" date="2014-11" db="EMBL/GenBank/DDBJ databases">
        <authorList>
            <person name="Amaro Gonzalez C."/>
        </authorList>
    </citation>
    <scope>NUCLEOTIDE SEQUENCE</scope>
</reference>
<sequence length="47" mass="4969">MSCSVLLTGGGGPFCSAAFGDERCVECCENELILKHQSARCDGLEKC</sequence>
<dbReference type="AlphaFoldDB" id="A0A0E9PXC7"/>
<accession>A0A0E9PXC7</accession>
<reference evidence="1" key="2">
    <citation type="journal article" date="2015" name="Fish Shellfish Immunol.">
        <title>Early steps in the European eel (Anguilla anguilla)-Vibrio vulnificus interaction in the gills: Role of the RtxA13 toxin.</title>
        <authorList>
            <person name="Callol A."/>
            <person name="Pajuelo D."/>
            <person name="Ebbesson L."/>
            <person name="Teles M."/>
            <person name="MacKenzie S."/>
            <person name="Amaro C."/>
        </authorList>
    </citation>
    <scope>NUCLEOTIDE SEQUENCE</scope>
</reference>
<name>A0A0E9PXC7_ANGAN</name>
<evidence type="ECO:0000313" key="1">
    <source>
        <dbReference type="EMBL" id="JAH08725.1"/>
    </source>
</evidence>
<protein>
    <submittedName>
        <fullName evidence="1">Uncharacterized protein</fullName>
    </submittedName>
</protein>
<organism evidence="1">
    <name type="scientific">Anguilla anguilla</name>
    <name type="common">European freshwater eel</name>
    <name type="synonym">Muraena anguilla</name>
    <dbReference type="NCBI Taxonomy" id="7936"/>
    <lineage>
        <taxon>Eukaryota</taxon>
        <taxon>Metazoa</taxon>
        <taxon>Chordata</taxon>
        <taxon>Craniata</taxon>
        <taxon>Vertebrata</taxon>
        <taxon>Euteleostomi</taxon>
        <taxon>Actinopterygii</taxon>
        <taxon>Neopterygii</taxon>
        <taxon>Teleostei</taxon>
        <taxon>Anguilliformes</taxon>
        <taxon>Anguillidae</taxon>
        <taxon>Anguilla</taxon>
    </lineage>
</organism>